<dbReference type="Proteomes" id="UP000326198">
    <property type="component" value="Unassembled WGS sequence"/>
</dbReference>
<protein>
    <submittedName>
        <fullName evidence="1">Uncharacterized protein</fullName>
    </submittedName>
</protein>
<dbReference type="OrthoDB" id="5194044at2759"/>
<dbReference type="AlphaFoldDB" id="A0A5N7BGA9"/>
<reference evidence="1 2" key="1">
    <citation type="submission" date="2019-04" db="EMBL/GenBank/DDBJ databases">
        <title>Friends and foes A comparative genomics studyof 23 Aspergillus species from section Flavi.</title>
        <authorList>
            <consortium name="DOE Joint Genome Institute"/>
            <person name="Kjaerbolling I."/>
            <person name="Vesth T."/>
            <person name="Frisvad J.C."/>
            <person name="Nybo J.L."/>
            <person name="Theobald S."/>
            <person name="Kildgaard S."/>
            <person name="Isbrandt T."/>
            <person name="Kuo A."/>
            <person name="Sato A."/>
            <person name="Lyhne E.K."/>
            <person name="Kogle M.E."/>
            <person name="Wiebenga A."/>
            <person name="Kun R.S."/>
            <person name="Lubbers R.J."/>
            <person name="Makela M.R."/>
            <person name="Barry K."/>
            <person name="Chovatia M."/>
            <person name="Clum A."/>
            <person name="Daum C."/>
            <person name="Haridas S."/>
            <person name="He G."/>
            <person name="LaButti K."/>
            <person name="Lipzen A."/>
            <person name="Mondo S."/>
            <person name="Riley R."/>
            <person name="Salamov A."/>
            <person name="Simmons B.A."/>
            <person name="Magnuson J.K."/>
            <person name="Henrissat B."/>
            <person name="Mortensen U.H."/>
            <person name="Larsen T.O."/>
            <person name="Devries R.P."/>
            <person name="Grigoriev I.V."/>
            <person name="Machida M."/>
            <person name="Baker S.E."/>
            <person name="Andersen M.R."/>
        </authorList>
    </citation>
    <scope>NUCLEOTIDE SEQUENCE [LARGE SCALE GENOMIC DNA]</scope>
    <source>
        <strain evidence="1 2">IBT 29228</strain>
    </source>
</reference>
<dbReference type="EMBL" id="ML736177">
    <property type="protein sequence ID" value="KAE8380779.1"/>
    <property type="molecule type" value="Genomic_DNA"/>
</dbReference>
<evidence type="ECO:0000313" key="1">
    <source>
        <dbReference type="EMBL" id="KAE8380779.1"/>
    </source>
</evidence>
<keyword evidence="2" id="KW-1185">Reference proteome</keyword>
<accession>A0A5N7BGA9</accession>
<proteinExistence type="predicted"/>
<name>A0A5N7BGA9_9EURO</name>
<evidence type="ECO:0000313" key="2">
    <source>
        <dbReference type="Proteomes" id="UP000326198"/>
    </source>
</evidence>
<sequence>MATIRNDDANDDTSFTTSNTSVTAVIAKYPSTFPQLLPEEHTVTPTAATAFTASTKSTATVLTATGATSAQVGCQCSKFHLNCLSTSRASVGVIPTPPYCQKAPGFSSYCGCHSVGVPDHVTPRPYYADGFEVKKSMAVSADTRSGNLMYLVPYLVKEDRKFWFHPPNGDCMYITVKEIAEKQCAGHWANTCSGQPYYQCVPKDKIRYDAKDFNAVFQMSGLSHIEFHKRYRPF</sequence>
<gene>
    <name evidence="1" type="ORF">BDV26DRAFT_256622</name>
</gene>
<organism evidence="1 2">
    <name type="scientific">Aspergillus bertholletiae</name>
    <dbReference type="NCBI Taxonomy" id="1226010"/>
    <lineage>
        <taxon>Eukaryota</taxon>
        <taxon>Fungi</taxon>
        <taxon>Dikarya</taxon>
        <taxon>Ascomycota</taxon>
        <taxon>Pezizomycotina</taxon>
        <taxon>Eurotiomycetes</taxon>
        <taxon>Eurotiomycetidae</taxon>
        <taxon>Eurotiales</taxon>
        <taxon>Aspergillaceae</taxon>
        <taxon>Aspergillus</taxon>
        <taxon>Aspergillus subgen. Circumdati</taxon>
    </lineage>
</organism>